<keyword evidence="1" id="KW-0812">Transmembrane</keyword>
<organism evidence="2">
    <name type="scientific">Lepeophtheirus salmonis</name>
    <name type="common">Salmon louse</name>
    <name type="synonym">Caligus salmonis</name>
    <dbReference type="NCBI Taxonomy" id="72036"/>
    <lineage>
        <taxon>Eukaryota</taxon>
        <taxon>Metazoa</taxon>
        <taxon>Ecdysozoa</taxon>
        <taxon>Arthropoda</taxon>
        <taxon>Crustacea</taxon>
        <taxon>Multicrustacea</taxon>
        <taxon>Hexanauplia</taxon>
        <taxon>Copepoda</taxon>
        <taxon>Siphonostomatoida</taxon>
        <taxon>Caligidae</taxon>
        <taxon>Lepeophtheirus</taxon>
    </lineage>
</organism>
<feature type="non-terminal residue" evidence="2">
    <location>
        <position position="128"/>
    </location>
</feature>
<dbReference type="EMBL" id="HACA01025368">
    <property type="protein sequence ID" value="CDW42729.1"/>
    <property type="molecule type" value="Transcribed_RNA"/>
</dbReference>
<protein>
    <submittedName>
        <fullName evidence="2">Uncharacterized protein</fullName>
    </submittedName>
</protein>
<accession>A0A0K2UWU4</accession>
<dbReference type="AlphaFoldDB" id="A0A0K2UWU4"/>
<reference evidence="2" key="1">
    <citation type="submission" date="2014-05" db="EMBL/GenBank/DDBJ databases">
        <authorList>
            <person name="Chronopoulou M."/>
        </authorList>
    </citation>
    <scope>NUCLEOTIDE SEQUENCE</scope>
    <source>
        <tissue evidence="2">Whole organism</tissue>
    </source>
</reference>
<evidence type="ECO:0000313" key="2">
    <source>
        <dbReference type="EMBL" id="CDW42729.1"/>
    </source>
</evidence>
<feature type="transmembrane region" description="Helical" evidence="1">
    <location>
        <begin position="104"/>
        <end position="126"/>
    </location>
</feature>
<name>A0A0K2UWU4_LEPSM</name>
<keyword evidence="1" id="KW-0472">Membrane</keyword>
<sequence>MFSYITATPEKKDSLLGTPNPRASFVAIFIVVGVKCEEGHSWSAFLQNILFALFNAMFKNLSAKLNDEIRFLAKKRMTAKNSEANRKKLNFNQNLLTYKLGPTLYFWIVPFLFYMFLMFILLKVLINY</sequence>
<keyword evidence="1" id="KW-1133">Transmembrane helix</keyword>
<evidence type="ECO:0000256" key="1">
    <source>
        <dbReference type="SAM" id="Phobius"/>
    </source>
</evidence>
<proteinExistence type="predicted"/>